<evidence type="ECO:0000313" key="4">
    <source>
        <dbReference type="Proteomes" id="UP001159363"/>
    </source>
</evidence>
<protein>
    <recommendedName>
        <fullName evidence="1">RNA-directed DNA polymerase</fullName>
        <ecNumber evidence="1">2.7.7.49</ecNumber>
    </recommendedName>
</protein>
<accession>A0ABQ9HM67</accession>
<proteinExistence type="predicted"/>
<dbReference type="InterPro" id="IPR050951">
    <property type="entry name" value="Retrovirus_Pol_polyprotein"/>
</dbReference>
<evidence type="ECO:0000313" key="3">
    <source>
        <dbReference type="EMBL" id="KAJ8885479.1"/>
    </source>
</evidence>
<keyword evidence="4" id="KW-1185">Reference proteome</keyword>
<dbReference type="Gene3D" id="1.10.340.70">
    <property type="match status" value="1"/>
</dbReference>
<name>A0ABQ9HM67_9NEOP</name>
<comment type="caution">
    <text evidence="3">The sequence shown here is derived from an EMBL/GenBank/DDBJ whole genome shotgun (WGS) entry which is preliminary data.</text>
</comment>
<dbReference type="Pfam" id="PF17921">
    <property type="entry name" value="Integrase_H2C2"/>
    <property type="match status" value="1"/>
</dbReference>
<sequence length="363" mass="41897">MQVGRTGRWIARLDNFRFKVIHFNGKGKVIAGCLFRKYDESDYDISEWQRKDNKCQDFKEKIEQGAVYSYRLDKELIYYVDHFKNKKVYVSSKARDLFSKYSHSLTRGGHIGRTKSMALIKREFCWPNMNVRIDTSVKECRECQLVKQPVISKVGPLGNNCILILVDGLSKCIIFIPLGDMKAGNIVKALVDRVWSIFGGHETMISDNATYLNSRLVSWGGGGKHIKTSPFYHCPNLVERVNKNIKVGFRIFHTVFHQVKFLRHEFPSPLLNAWVIPPEALDCRSLKELETIWSRTCVNLKNAMKSLAKKYNCGRQKNFYQVGDLVVCGQVIHSKKIYPVYSKLAMSYYGPFKILRFLDPVTV</sequence>
<gene>
    <name evidence="3" type="ORF">PR048_011677</name>
</gene>
<dbReference type="EC" id="2.7.7.49" evidence="1"/>
<dbReference type="PANTHER" id="PTHR37984">
    <property type="entry name" value="PROTEIN CBG26694"/>
    <property type="match status" value="1"/>
</dbReference>
<feature type="domain" description="Integrase zinc-binding" evidence="2">
    <location>
        <begin position="92"/>
        <end position="148"/>
    </location>
</feature>
<dbReference type="PANTHER" id="PTHR37984:SF5">
    <property type="entry name" value="PROTEIN NYNRIN-LIKE"/>
    <property type="match status" value="1"/>
</dbReference>
<reference evidence="3 4" key="1">
    <citation type="submission" date="2023-02" db="EMBL/GenBank/DDBJ databases">
        <title>LHISI_Scaffold_Assembly.</title>
        <authorList>
            <person name="Stuart O.P."/>
            <person name="Cleave R."/>
            <person name="Magrath M.J.L."/>
            <person name="Mikheyev A.S."/>
        </authorList>
    </citation>
    <scope>NUCLEOTIDE SEQUENCE [LARGE SCALE GENOMIC DNA]</scope>
    <source>
        <strain evidence="3">Daus_M_001</strain>
        <tissue evidence="3">Leg muscle</tissue>
    </source>
</reference>
<dbReference type="Proteomes" id="UP001159363">
    <property type="component" value="Chromosome X"/>
</dbReference>
<dbReference type="InterPro" id="IPR041588">
    <property type="entry name" value="Integrase_H2C2"/>
</dbReference>
<evidence type="ECO:0000256" key="1">
    <source>
        <dbReference type="ARBA" id="ARBA00012493"/>
    </source>
</evidence>
<dbReference type="InterPro" id="IPR012337">
    <property type="entry name" value="RNaseH-like_sf"/>
</dbReference>
<evidence type="ECO:0000259" key="2">
    <source>
        <dbReference type="Pfam" id="PF17921"/>
    </source>
</evidence>
<dbReference type="EMBL" id="JARBHB010000004">
    <property type="protein sequence ID" value="KAJ8885479.1"/>
    <property type="molecule type" value="Genomic_DNA"/>
</dbReference>
<dbReference type="Gene3D" id="3.30.420.10">
    <property type="entry name" value="Ribonuclease H-like superfamily/Ribonuclease H"/>
    <property type="match status" value="1"/>
</dbReference>
<dbReference type="SUPFAM" id="SSF53098">
    <property type="entry name" value="Ribonuclease H-like"/>
    <property type="match status" value="1"/>
</dbReference>
<dbReference type="InterPro" id="IPR036397">
    <property type="entry name" value="RNaseH_sf"/>
</dbReference>
<organism evidence="3 4">
    <name type="scientific">Dryococelus australis</name>
    <dbReference type="NCBI Taxonomy" id="614101"/>
    <lineage>
        <taxon>Eukaryota</taxon>
        <taxon>Metazoa</taxon>
        <taxon>Ecdysozoa</taxon>
        <taxon>Arthropoda</taxon>
        <taxon>Hexapoda</taxon>
        <taxon>Insecta</taxon>
        <taxon>Pterygota</taxon>
        <taxon>Neoptera</taxon>
        <taxon>Polyneoptera</taxon>
        <taxon>Phasmatodea</taxon>
        <taxon>Verophasmatodea</taxon>
        <taxon>Anareolatae</taxon>
        <taxon>Phasmatidae</taxon>
        <taxon>Eurycanthinae</taxon>
        <taxon>Dryococelus</taxon>
    </lineage>
</organism>